<dbReference type="PROSITE" id="PS50088">
    <property type="entry name" value="ANK_REPEAT"/>
    <property type="match status" value="2"/>
</dbReference>
<keyword evidence="2 3" id="KW-0040">ANK repeat</keyword>
<evidence type="ECO:0000313" key="4">
    <source>
        <dbReference type="EMBL" id="CEP01128.1"/>
    </source>
</evidence>
<dbReference type="SMART" id="SM00248">
    <property type="entry name" value="ANK"/>
    <property type="match status" value="5"/>
</dbReference>
<feature type="repeat" description="ANK" evidence="3">
    <location>
        <begin position="75"/>
        <end position="116"/>
    </location>
</feature>
<protein>
    <submittedName>
        <fullName evidence="4">Uncharacterized protein</fullName>
    </submittedName>
</protein>
<accession>A0A0G4J0L0</accession>
<dbReference type="PANTHER" id="PTHR24198">
    <property type="entry name" value="ANKYRIN REPEAT AND PROTEIN KINASE DOMAIN-CONTAINING PROTEIN"/>
    <property type="match status" value="1"/>
</dbReference>
<evidence type="ECO:0000256" key="3">
    <source>
        <dbReference type="PROSITE-ProRule" id="PRU00023"/>
    </source>
</evidence>
<evidence type="ECO:0000256" key="1">
    <source>
        <dbReference type="ARBA" id="ARBA00022737"/>
    </source>
</evidence>
<dbReference type="STRING" id="37360.A0A0G4J0L0"/>
<organism evidence="4 5">
    <name type="scientific">Plasmodiophora brassicae</name>
    <name type="common">Clubroot disease agent</name>
    <dbReference type="NCBI Taxonomy" id="37360"/>
    <lineage>
        <taxon>Eukaryota</taxon>
        <taxon>Sar</taxon>
        <taxon>Rhizaria</taxon>
        <taxon>Endomyxa</taxon>
        <taxon>Phytomyxea</taxon>
        <taxon>Plasmodiophorida</taxon>
        <taxon>Plasmodiophoridae</taxon>
        <taxon>Plasmodiophora</taxon>
    </lineage>
</organism>
<dbReference type="SUPFAM" id="SSF48403">
    <property type="entry name" value="Ankyrin repeat"/>
    <property type="match status" value="1"/>
</dbReference>
<dbReference type="EMBL" id="CDSF01000109">
    <property type="protein sequence ID" value="CEP01128.1"/>
    <property type="molecule type" value="Genomic_DNA"/>
</dbReference>
<sequence>MNALCWAAGTPGADDVVDLLLNVPGIDVNAPAMGDADDDDRWTPLMAAAGRGLMRTVTLLLLVDDVDVDAGAGSVRGTALHLAVSQAHDDQARSTAHDHVVLLLLARGADVNARDGSGMTPLHRAAACGRERAVQILLSVDGVDANARPDGDGRTALHRAVAWRQPKCFQALLRSGKVNASLTDADGRTASDLVSCARHQDPVLDRIRPGACQT</sequence>
<dbReference type="OrthoDB" id="194358at2759"/>
<dbReference type="PANTHER" id="PTHR24198:SF165">
    <property type="entry name" value="ANKYRIN REPEAT-CONTAINING PROTEIN-RELATED"/>
    <property type="match status" value="1"/>
</dbReference>
<gene>
    <name evidence="4" type="ORF">PBRA_008440</name>
</gene>
<keyword evidence="5" id="KW-1185">Reference proteome</keyword>
<keyword evidence="1" id="KW-0677">Repeat</keyword>
<dbReference type="InterPro" id="IPR002110">
    <property type="entry name" value="Ankyrin_rpt"/>
</dbReference>
<feature type="repeat" description="ANK" evidence="3">
    <location>
        <begin position="117"/>
        <end position="150"/>
    </location>
</feature>
<evidence type="ECO:0000313" key="5">
    <source>
        <dbReference type="Proteomes" id="UP000039324"/>
    </source>
</evidence>
<dbReference type="Proteomes" id="UP000039324">
    <property type="component" value="Unassembled WGS sequence"/>
</dbReference>
<dbReference type="Pfam" id="PF12796">
    <property type="entry name" value="Ank_2"/>
    <property type="match status" value="2"/>
</dbReference>
<dbReference type="AlphaFoldDB" id="A0A0G4J0L0"/>
<dbReference type="Gene3D" id="1.25.40.20">
    <property type="entry name" value="Ankyrin repeat-containing domain"/>
    <property type="match status" value="2"/>
</dbReference>
<dbReference type="PROSITE" id="PS50297">
    <property type="entry name" value="ANK_REP_REGION"/>
    <property type="match status" value="2"/>
</dbReference>
<proteinExistence type="predicted"/>
<evidence type="ECO:0000256" key="2">
    <source>
        <dbReference type="ARBA" id="ARBA00023043"/>
    </source>
</evidence>
<dbReference type="InterPro" id="IPR036770">
    <property type="entry name" value="Ankyrin_rpt-contain_sf"/>
</dbReference>
<reference evidence="4 5" key="1">
    <citation type="submission" date="2015-02" db="EMBL/GenBank/DDBJ databases">
        <authorList>
            <person name="Chooi Y.-H."/>
        </authorList>
    </citation>
    <scope>NUCLEOTIDE SEQUENCE [LARGE SCALE GENOMIC DNA]</scope>
    <source>
        <strain evidence="4">E3</strain>
    </source>
</reference>
<name>A0A0G4J0L0_PLABS</name>